<feature type="compositionally biased region" description="Polar residues" evidence="5">
    <location>
        <begin position="985"/>
        <end position="1016"/>
    </location>
</feature>
<feature type="region of interest" description="Disordered" evidence="5">
    <location>
        <begin position="1142"/>
        <end position="1172"/>
    </location>
</feature>
<feature type="compositionally biased region" description="Low complexity" evidence="5">
    <location>
        <begin position="943"/>
        <end position="954"/>
    </location>
</feature>
<keyword evidence="9" id="KW-1185">Reference proteome</keyword>
<dbReference type="InterPro" id="IPR055409">
    <property type="entry name" value="Beta-prop_FAM234A_B"/>
</dbReference>
<feature type="region of interest" description="Disordered" evidence="5">
    <location>
        <begin position="927"/>
        <end position="1035"/>
    </location>
</feature>
<keyword evidence="3 6" id="KW-1133">Transmembrane helix</keyword>
<feature type="domain" description="FAM234A/B beta-propeller" evidence="7">
    <location>
        <begin position="131"/>
        <end position="539"/>
    </location>
</feature>
<dbReference type="InterPro" id="IPR028994">
    <property type="entry name" value="Integrin_alpha_N"/>
</dbReference>
<feature type="compositionally biased region" description="Low complexity" evidence="5">
    <location>
        <begin position="969"/>
        <end position="984"/>
    </location>
</feature>
<dbReference type="SUPFAM" id="SSF69318">
    <property type="entry name" value="Integrin alpha N-terminal domain"/>
    <property type="match status" value="1"/>
</dbReference>
<dbReference type="InterPro" id="IPR045232">
    <property type="entry name" value="FAM234"/>
</dbReference>
<dbReference type="GeneID" id="119722328"/>
<evidence type="ECO:0000259" key="7">
    <source>
        <dbReference type="Pfam" id="PF23727"/>
    </source>
</evidence>
<feature type="region of interest" description="Disordered" evidence="5">
    <location>
        <begin position="1069"/>
        <end position="1126"/>
    </location>
</feature>
<accession>A0A913Z983</accession>
<evidence type="ECO:0000256" key="5">
    <source>
        <dbReference type="SAM" id="MobiDB-lite"/>
    </source>
</evidence>
<evidence type="ECO:0000256" key="6">
    <source>
        <dbReference type="SAM" id="Phobius"/>
    </source>
</evidence>
<name>A0A913Z983_PATMI</name>
<feature type="compositionally biased region" description="Low complexity" evidence="5">
    <location>
        <begin position="1017"/>
        <end position="1032"/>
    </location>
</feature>
<dbReference type="RefSeq" id="XP_038048307.1">
    <property type="nucleotide sequence ID" value="XM_038192379.1"/>
</dbReference>
<evidence type="ECO:0000256" key="1">
    <source>
        <dbReference type="ARBA" id="ARBA00004167"/>
    </source>
</evidence>
<feature type="transmembrane region" description="Helical" evidence="6">
    <location>
        <begin position="95"/>
        <end position="118"/>
    </location>
</feature>
<feature type="compositionally biased region" description="Polar residues" evidence="5">
    <location>
        <begin position="1085"/>
        <end position="1096"/>
    </location>
</feature>
<keyword evidence="2 6" id="KW-0812">Transmembrane</keyword>
<feature type="compositionally biased region" description="Polar residues" evidence="5">
    <location>
        <begin position="800"/>
        <end position="825"/>
    </location>
</feature>
<organism evidence="8 9">
    <name type="scientific">Patiria miniata</name>
    <name type="common">Bat star</name>
    <name type="synonym">Asterina miniata</name>
    <dbReference type="NCBI Taxonomy" id="46514"/>
    <lineage>
        <taxon>Eukaryota</taxon>
        <taxon>Metazoa</taxon>
        <taxon>Echinodermata</taxon>
        <taxon>Eleutherozoa</taxon>
        <taxon>Asterozoa</taxon>
        <taxon>Asteroidea</taxon>
        <taxon>Valvatacea</taxon>
        <taxon>Valvatida</taxon>
        <taxon>Asterinidae</taxon>
        <taxon>Patiria</taxon>
    </lineage>
</organism>
<proteinExistence type="predicted"/>
<dbReference type="Pfam" id="PF23727">
    <property type="entry name" value="Beta-prop_FAM234A_B"/>
    <property type="match status" value="1"/>
</dbReference>
<feature type="region of interest" description="Disordered" evidence="5">
    <location>
        <begin position="570"/>
        <end position="599"/>
    </location>
</feature>
<evidence type="ECO:0000256" key="3">
    <source>
        <dbReference type="ARBA" id="ARBA00022989"/>
    </source>
</evidence>
<evidence type="ECO:0000256" key="4">
    <source>
        <dbReference type="ARBA" id="ARBA00023136"/>
    </source>
</evidence>
<protein>
    <recommendedName>
        <fullName evidence="7">FAM234A/B beta-propeller domain-containing protein</fullName>
    </recommendedName>
</protein>
<dbReference type="Proteomes" id="UP000887568">
    <property type="component" value="Unplaced"/>
</dbReference>
<keyword evidence="4 6" id="KW-0472">Membrane</keyword>
<dbReference type="PANTHER" id="PTHR21419">
    <property type="match status" value="1"/>
</dbReference>
<dbReference type="Gene3D" id="2.130.10.130">
    <property type="entry name" value="Integrin alpha, N-terminal"/>
    <property type="match status" value="1"/>
</dbReference>
<feature type="compositionally biased region" description="Low complexity" evidence="5">
    <location>
        <begin position="826"/>
        <end position="859"/>
    </location>
</feature>
<feature type="region of interest" description="Disordered" evidence="5">
    <location>
        <begin position="800"/>
        <end position="874"/>
    </location>
</feature>
<comment type="subcellular location">
    <subcellularLocation>
        <location evidence="1">Membrane</location>
        <topology evidence="1">Single-pass membrane protein</topology>
    </subcellularLocation>
</comment>
<dbReference type="GO" id="GO:0016020">
    <property type="term" value="C:membrane"/>
    <property type="evidence" value="ECO:0007669"/>
    <property type="project" value="UniProtKB-SubCell"/>
</dbReference>
<dbReference type="EnsemblMetazoa" id="XM_038192379.1">
    <property type="protein sequence ID" value="XP_038048307.1"/>
    <property type="gene ID" value="LOC119722328"/>
</dbReference>
<evidence type="ECO:0000313" key="9">
    <source>
        <dbReference type="Proteomes" id="UP000887568"/>
    </source>
</evidence>
<dbReference type="OrthoDB" id="567787at2759"/>
<dbReference type="PANTHER" id="PTHR21419:SF30">
    <property type="entry name" value="IG-LIKE DOMAIN-CONTAINING PROTEIN"/>
    <property type="match status" value="1"/>
</dbReference>
<evidence type="ECO:0000313" key="8">
    <source>
        <dbReference type="EnsemblMetazoa" id="XP_038048307.1"/>
    </source>
</evidence>
<sequence>MGAMGSFFNGGSRKKPRYERLPLDTFFPSGSTITRTHEHHDDLDEDNLLFDLDNQGSQNGRLLPAKNGYDSEEEIEFYKDTRRSRDRRNSPPSSCCCLVCLLVVLVVVALLFGALYLIRPRAQNTVGLGWTSSTYEYATETAMRLYDVNQDGIEDVILGAAVTSSLKDIESEIEFCRKHDMKYPCAGLIMALDGRNGTRLWTIYTEVEVFAIQCGKLDINQDGHMDCVAAGRMATLHGIDPIKGVILWSADPSVTNPHFNFYQGQVVPDMDQDGVQDFVVTHGGDTRFSEKELDRPAGRLLLLSGKTGRSLGRYLSLPDEHETYSAITLYTRHNGAVYLLFGSGGETIAGSLWTISLRDLYCYVMSITTCSANSLSHVTHLQSKGYEESWGTPVQTLSSGVNEIIRSDSSKGVTVPTELVDMNNDGIDDLVVFMYNSTITVLNGLNLEVIWSTGSRFVEFETYSNPAPGYFNDDDTVDLMVRLSKGTWPEFKSTYVYILDGRNGEILWYLKTPSIGPVMSSPLTLQSYGRKDAFIFWAQGLSGEITGEELEPPGHEMGPEMGSEVGPDMGPNMGSEMGPEGRVDSSVPPGRPRRHGEMGPEQPCLLSTDVFHADLLLVDRDLALKPLRLASIEAYKYNYSLTEEDRLLLKEKLHDDQDLGAMETVPPDTHVTPPSKLAPLPTKAMVTEEDLARHDLHRHMTTSANAVTTPEDVDPVTEAVVLPEGLEPTTIAATIPEEIGPSTEAGTLPEGLESTIKALTSPEGQESRAAMSTSEIIEETTLTQETIQTSSVAEVVELSTPSTTSLVEDNETSTLQPTDEIFSTGSENSTPMSTNSETTTKTLETTVSGVSTTSETTGTPREEITTVSMPETTTPLDLATDLLEATTEGSQTATETATSPDVNASASTLGLETSSLEATATSELATQSTQLPTTEFEDYPQRSTSESETGTLSLDDTTPPMEINSGPQAVNSSSPQAVNSSSPQAVNSSGPQAVNCSSPQAVNCSSPQAVNSSIPQAVNSSSPQAVNSSSPQAVNSSIPLAVNSSSPQAVNSSSPQAVNSSIPLAVNLTHTSSSNNKSDTDTNKPTSLPVSQGTNHSAEESHIETTGDDENKEPSLKEEVTNNNQSTTHLAELFTELGMVADQETSTPQKPETPASGSKGGEEHRRRRETSRSDLCLIYQPSLFGTGIIGDLDNDGNLDYVYVETQMAQLTDEDSHYLTTKLRLRVHRLVLKSAITRRDWVRLEDDQVLLSEGVSREEVDVEELEEHFRFLPADKQSWTSYMGKNGDEKFRKNNR</sequence>
<reference evidence="8" key="1">
    <citation type="submission" date="2022-11" db="UniProtKB">
        <authorList>
            <consortium name="EnsemblMetazoa"/>
        </authorList>
    </citation>
    <scope>IDENTIFICATION</scope>
</reference>
<evidence type="ECO:0000256" key="2">
    <source>
        <dbReference type="ARBA" id="ARBA00022692"/>
    </source>
</evidence>